<keyword evidence="3" id="KW-1185">Reference proteome</keyword>
<gene>
    <name evidence="2" type="ORF">GCM10007301_24540</name>
</gene>
<feature type="signal peptide" evidence="1">
    <location>
        <begin position="1"/>
        <end position="23"/>
    </location>
</feature>
<dbReference type="InterPro" id="IPR010642">
    <property type="entry name" value="Invasion_prot_B"/>
</dbReference>
<dbReference type="AlphaFoldDB" id="A0A917C1R3"/>
<organism evidence="2 3">
    <name type="scientific">Azorhizobium oxalatiphilum</name>
    <dbReference type="NCBI Taxonomy" id="980631"/>
    <lineage>
        <taxon>Bacteria</taxon>
        <taxon>Pseudomonadati</taxon>
        <taxon>Pseudomonadota</taxon>
        <taxon>Alphaproteobacteria</taxon>
        <taxon>Hyphomicrobiales</taxon>
        <taxon>Xanthobacteraceae</taxon>
        <taxon>Azorhizobium</taxon>
    </lineage>
</organism>
<keyword evidence="1" id="KW-0732">Signal</keyword>
<proteinExistence type="predicted"/>
<evidence type="ECO:0000313" key="2">
    <source>
        <dbReference type="EMBL" id="GGF63831.1"/>
    </source>
</evidence>
<dbReference type="Gene3D" id="2.60.40.1880">
    <property type="entry name" value="Invasion associated locus B (IalB) protein"/>
    <property type="match status" value="1"/>
</dbReference>
<dbReference type="RefSeq" id="WP_188578915.1">
    <property type="nucleotide sequence ID" value="NZ_BMCT01000003.1"/>
</dbReference>
<comment type="caution">
    <text evidence="2">The sequence shown here is derived from an EMBL/GenBank/DDBJ whole genome shotgun (WGS) entry which is preliminary data.</text>
</comment>
<dbReference type="InterPro" id="IPR038696">
    <property type="entry name" value="IalB_sf"/>
</dbReference>
<evidence type="ECO:0000313" key="3">
    <source>
        <dbReference type="Proteomes" id="UP000606044"/>
    </source>
</evidence>
<dbReference type="EMBL" id="BMCT01000003">
    <property type="protein sequence ID" value="GGF63831.1"/>
    <property type="molecule type" value="Genomic_DNA"/>
</dbReference>
<name>A0A917C1R3_9HYPH</name>
<protein>
    <submittedName>
        <fullName evidence="2">Invasion protein</fullName>
    </submittedName>
</protein>
<dbReference type="Proteomes" id="UP000606044">
    <property type="component" value="Unassembled WGS sequence"/>
</dbReference>
<dbReference type="Pfam" id="PF06776">
    <property type="entry name" value="IalB"/>
    <property type="match status" value="1"/>
</dbReference>
<reference evidence="2" key="1">
    <citation type="journal article" date="2014" name="Int. J. Syst. Evol. Microbiol.">
        <title>Complete genome sequence of Corynebacterium casei LMG S-19264T (=DSM 44701T), isolated from a smear-ripened cheese.</title>
        <authorList>
            <consortium name="US DOE Joint Genome Institute (JGI-PGF)"/>
            <person name="Walter F."/>
            <person name="Albersmeier A."/>
            <person name="Kalinowski J."/>
            <person name="Ruckert C."/>
        </authorList>
    </citation>
    <scope>NUCLEOTIDE SEQUENCE</scope>
    <source>
        <strain evidence="2">CCM 7897</strain>
    </source>
</reference>
<evidence type="ECO:0000256" key="1">
    <source>
        <dbReference type="SAM" id="SignalP"/>
    </source>
</evidence>
<sequence>MARTFIHGVALVATLSLALPALAQAPAPARAPALPGGASSLQETYEDWTVSCVVEGTARICRMSQQQRRQEGNQLVLAVDLTVGKTGASGALLMPFGLRLADGVTPQVDEGKPAQAVAFSTCLPAGCIVPLTLDAALIKTLSKATTLKLTAKAQDSGQDVTLSVPLKGFAAGYERLKGLAGS</sequence>
<reference evidence="2" key="2">
    <citation type="submission" date="2020-09" db="EMBL/GenBank/DDBJ databases">
        <authorList>
            <person name="Sun Q."/>
            <person name="Sedlacek I."/>
        </authorList>
    </citation>
    <scope>NUCLEOTIDE SEQUENCE</scope>
    <source>
        <strain evidence="2">CCM 7897</strain>
    </source>
</reference>
<feature type="chain" id="PRO_5037990372" evidence="1">
    <location>
        <begin position="24"/>
        <end position="182"/>
    </location>
</feature>
<accession>A0A917C1R3</accession>